<dbReference type="OrthoDB" id="1689567at2759"/>
<feature type="transmembrane region" description="Helical" evidence="2">
    <location>
        <begin position="122"/>
        <end position="142"/>
    </location>
</feature>
<dbReference type="PANTHER" id="PTHR13018">
    <property type="entry name" value="PROBABLE MEMBRANE PROTEIN DUF221-RELATED"/>
    <property type="match status" value="1"/>
</dbReference>
<feature type="domain" description="CSC1/OSCA1-like N-terminal transmembrane" evidence="3">
    <location>
        <begin position="32"/>
        <end position="195"/>
    </location>
</feature>
<protein>
    <recommendedName>
        <fullName evidence="3">CSC1/OSCA1-like N-terminal transmembrane domain-containing protein</fullName>
    </recommendedName>
</protein>
<dbReference type="AlphaFoldDB" id="A0A0D2L831"/>
<dbReference type="KEGG" id="mng:MNEG_4942"/>
<feature type="region of interest" description="Disordered" evidence="1">
    <location>
        <begin position="360"/>
        <end position="408"/>
    </location>
</feature>
<feature type="region of interest" description="Disordered" evidence="1">
    <location>
        <begin position="443"/>
        <end position="589"/>
    </location>
</feature>
<feature type="compositionally biased region" description="Pro residues" evidence="1">
    <location>
        <begin position="366"/>
        <end position="376"/>
    </location>
</feature>
<sequence>MDSPSPSPAVEYPSNLLKDWNITSNQVSDHQLLTGLWFNTVLGAACFVSFCFLQRSVFPKHYRHRLVSPSVTVKPRGMPTRGWSSLWQWLVNAVSTPEKEIMTSAGLDAVVMIWSLKIGISLFMPMAIIGCAVLIPLHYAGYQRNPVMQGTDNKISRSQLMQLTVAAPPDRSPVFWLHFVLVVAYNFYAMYILFWYFRRYVIIRHSYLTRGDDPNFWMALTHQADAKSITKRVRRMLLDLNLTSEGGARPGGPGAAAPGALANGGAEAAASAFARDAGSRPASVMSSLRGLGAGISKLFQSSSLVGSRAPSATPPQTEPGTLARNSAAAGGGGGGAPAGAVLGVSPAALAARMRLLRSPVPGAASPAPPATAPPPSQEMSGGGGAGQARARDAGAGAQEAPGVGNDATGAASAASAAAAAAAAAHHFRVAHMRTITEENLDTLLRPGSSDGADPLLLPPAPGAGPASSPRPTAPRPSPFALGAPWPLDGPAPPFALARAPGAASPPGGAAGAGWAPRAGLSEPAHGAAAGTAGPAGGGGAATLLPMDSAASLPSALDAPPPTQQQQQQQQQQWPLGYNGTAGGVPGAGVAAAPDGRYLVSTPDDVRLTVRSPRHSSSSDGAGGAGGSDGGDGGDGIGEEGPDAWRAETKASGVEGGPPRRVAYHWWQALPRESLKLGGAPGASSAASDLEGYDGWREQPLLAKPSVRFRKTINADNPAYKPYGPRRDPRERPKVAVNAQHYAVLVTDVAQWPYPELQREYEAAREPTARERLHSWLCGAPLIAPGPDDSLGGAPPPGGGGAGGAGEPGIGPGGGVGRKSVDVGRSGLERVRAELTAADSLEAAVETIEKAKAKVAAAAVGWRRRRAGAGEPHP</sequence>
<dbReference type="Proteomes" id="UP000054498">
    <property type="component" value="Unassembled WGS sequence"/>
</dbReference>
<dbReference type="RefSeq" id="XP_013902033.1">
    <property type="nucleotide sequence ID" value="XM_014046579.1"/>
</dbReference>
<evidence type="ECO:0000256" key="2">
    <source>
        <dbReference type="SAM" id="Phobius"/>
    </source>
</evidence>
<gene>
    <name evidence="4" type="ORF">MNEG_4942</name>
</gene>
<dbReference type="Pfam" id="PF13967">
    <property type="entry name" value="RSN1_TM"/>
    <property type="match status" value="1"/>
</dbReference>
<feature type="compositionally biased region" description="Low complexity" evidence="1">
    <location>
        <begin position="541"/>
        <end position="572"/>
    </location>
</feature>
<evidence type="ECO:0000256" key="1">
    <source>
        <dbReference type="SAM" id="MobiDB-lite"/>
    </source>
</evidence>
<keyword evidence="2" id="KW-0812">Transmembrane</keyword>
<keyword evidence="2" id="KW-1133">Transmembrane helix</keyword>
<feature type="transmembrane region" description="Helical" evidence="2">
    <location>
        <begin position="36"/>
        <end position="53"/>
    </location>
</feature>
<proteinExistence type="predicted"/>
<dbReference type="GeneID" id="25737819"/>
<evidence type="ECO:0000313" key="5">
    <source>
        <dbReference type="Proteomes" id="UP000054498"/>
    </source>
</evidence>
<feature type="region of interest" description="Disordered" evidence="1">
    <location>
        <begin position="783"/>
        <end position="821"/>
    </location>
</feature>
<dbReference type="EMBL" id="KK100931">
    <property type="protein sequence ID" value="KIZ03014.1"/>
    <property type="molecule type" value="Genomic_DNA"/>
</dbReference>
<organism evidence="4 5">
    <name type="scientific">Monoraphidium neglectum</name>
    <dbReference type="NCBI Taxonomy" id="145388"/>
    <lineage>
        <taxon>Eukaryota</taxon>
        <taxon>Viridiplantae</taxon>
        <taxon>Chlorophyta</taxon>
        <taxon>core chlorophytes</taxon>
        <taxon>Chlorophyceae</taxon>
        <taxon>CS clade</taxon>
        <taxon>Sphaeropleales</taxon>
        <taxon>Selenastraceae</taxon>
        <taxon>Monoraphidium</taxon>
    </lineage>
</organism>
<reference evidence="4 5" key="1">
    <citation type="journal article" date="2013" name="BMC Genomics">
        <title>Reconstruction of the lipid metabolism for the microalga Monoraphidium neglectum from its genome sequence reveals characteristics suitable for biofuel production.</title>
        <authorList>
            <person name="Bogen C."/>
            <person name="Al-Dilaimi A."/>
            <person name="Albersmeier A."/>
            <person name="Wichmann J."/>
            <person name="Grundmann M."/>
            <person name="Rupp O."/>
            <person name="Lauersen K.J."/>
            <person name="Blifernez-Klassen O."/>
            <person name="Kalinowski J."/>
            <person name="Goesmann A."/>
            <person name="Mussgnug J.H."/>
            <person name="Kruse O."/>
        </authorList>
    </citation>
    <scope>NUCLEOTIDE SEQUENCE [LARGE SCALE GENOMIC DNA]</scope>
    <source>
        <strain evidence="4 5">SAG 48.87</strain>
    </source>
</reference>
<accession>A0A0D2L831</accession>
<keyword evidence="2" id="KW-0472">Membrane</keyword>
<evidence type="ECO:0000313" key="4">
    <source>
        <dbReference type="EMBL" id="KIZ03014.1"/>
    </source>
</evidence>
<keyword evidence="5" id="KW-1185">Reference proteome</keyword>
<dbReference type="GO" id="GO:0005886">
    <property type="term" value="C:plasma membrane"/>
    <property type="evidence" value="ECO:0007669"/>
    <property type="project" value="TreeGrafter"/>
</dbReference>
<dbReference type="InterPro" id="IPR045122">
    <property type="entry name" value="Csc1-like"/>
</dbReference>
<dbReference type="PANTHER" id="PTHR13018:SF5">
    <property type="entry name" value="RE44586P"/>
    <property type="match status" value="1"/>
</dbReference>
<feature type="compositionally biased region" description="Gly residues" evidence="1">
    <location>
        <begin position="620"/>
        <end position="635"/>
    </location>
</feature>
<name>A0A0D2L831_9CHLO</name>
<feature type="compositionally biased region" description="Low complexity" evidence="1">
    <location>
        <begin position="494"/>
        <end position="519"/>
    </location>
</feature>
<dbReference type="GO" id="GO:0005227">
    <property type="term" value="F:calcium-activated cation channel activity"/>
    <property type="evidence" value="ECO:0007669"/>
    <property type="project" value="InterPro"/>
</dbReference>
<feature type="transmembrane region" description="Helical" evidence="2">
    <location>
        <begin position="175"/>
        <end position="197"/>
    </location>
</feature>
<evidence type="ECO:0000259" key="3">
    <source>
        <dbReference type="Pfam" id="PF13967"/>
    </source>
</evidence>
<dbReference type="InterPro" id="IPR032880">
    <property type="entry name" value="CSC1/OSCA1-like_N"/>
</dbReference>
<feature type="compositionally biased region" description="Gly residues" evidence="1">
    <location>
        <begin position="798"/>
        <end position="816"/>
    </location>
</feature>
<feature type="region of interest" description="Disordered" evidence="1">
    <location>
        <begin position="608"/>
        <end position="642"/>
    </location>
</feature>
<feature type="region of interest" description="Disordered" evidence="1">
    <location>
        <begin position="305"/>
        <end position="334"/>
    </location>
</feature>